<dbReference type="InterPro" id="IPR051136">
    <property type="entry name" value="Intracellular_Lectin-GPT"/>
</dbReference>
<feature type="chain" id="PRO_5003837893" description="Legume lectin domain-containing protein" evidence="2">
    <location>
        <begin position="18"/>
        <end position="333"/>
    </location>
</feature>
<dbReference type="CDD" id="cd01951">
    <property type="entry name" value="lectin_L-type"/>
    <property type="match status" value="1"/>
</dbReference>
<keyword evidence="2" id="KW-0732">Signal</keyword>
<dbReference type="OMA" id="SMYSATY"/>
<feature type="signal peptide" evidence="2">
    <location>
        <begin position="1"/>
        <end position="17"/>
    </location>
</feature>
<dbReference type="SUPFAM" id="SSF49899">
    <property type="entry name" value="Concanavalin A-like lectins/glucanases"/>
    <property type="match status" value="1"/>
</dbReference>
<dbReference type="eggNOG" id="ENOG502QS8X">
    <property type="taxonomic scope" value="Eukaryota"/>
</dbReference>
<protein>
    <recommendedName>
        <fullName evidence="3">Legume lectin domain-containing protein</fullName>
    </recommendedName>
</protein>
<keyword evidence="1" id="KW-0430">Lectin</keyword>
<dbReference type="EMBL" id="AGNL01002655">
    <property type="protein sequence ID" value="EJK75910.1"/>
    <property type="molecule type" value="Genomic_DNA"/>
</dbReference>
<dbReference type="InterPro" id="IPR001220">
    <property type="entry name" value="Legume_lectin_dom"/>
</dbReference>
<dbReference type="Pfam" id="PF00139">
    <property type="entry name" value="Lectin_legB"/>
    <property type="match status" value="1"/>
</dbReference>
<evidence type="ECO:0000259" key="3">
    <source>
        <dbReference type="Pfam" id="PF00139"/>
    </source>
</evidence>
<sequence>MILPFVAIATILHCARADFVYDRFDVSAGLQLNGAATLRECGIVDHDEDPQLREHGNTAALDIFTTTASNSSNTTSYTDGCGRALQLTPPYPSKAGSAYYQSKVPVLTGFETTFTWKITDQSVECTSIVDKAFSTQHDESCVTVGGDGFAFVVHADPQLGKDALGGDGQDLGYGGIVNSIAIEFDTWTNTQPGSDDVFQDHIAIHAAGPLLPNSSTEATALGSWRPHDIADGKTHRAKIQYLPYVEERYFELMTASENLFPYLREGGGRGIGTLAVFVDQGIVEDRPLFAIPINLGVVLDIPDSLAFVGFTGSTGRKWQRHEIIRWEWYESTA</sequence>
<gene>
    <name evidence="4" type="ORF">THAOC_02351</name>
</gene>
<evidence type="ECO:0000256" key="1">
    <source>
        <dbReference type="ARBA" id="ARBA00022734"/>
    </source>
</evidence>
<evidence type="ECO:0000313" key="5">
    <source>
        <dbReference type="Proteomes" id="UP000266841"/>
    </source>
</evidence>
<dbReference type="InterPro" id="IPR056573">
    <property type="entry name" value="Lectin_L-type_dom"/>
</dbReference>
<evidence type="ECO:0000313" key="4">
    <source>
        <dbReference type="EMBL" id="EJK75910.1"/>
    </source>
</evidence>
<organism evidence="4 5">
    <name type="scientific">Thalassiosira oceanica</name>
    <name type="common">Marine diatom</name>
    <dbReference type="NCBI Taxonomy" id="159749"/>
    <lineage>
        <taxon>Eukaryota</taxon>
        <taxon>Sar</taxon>
        <taxon>Stramenopiles</taxon>
        <taxon>Ochrophyta</taxon>
        <taxon>Bacillariophyta</taxon>
        <taxon>Coscinodiscophyceae</taxon>
        <taxon>Thalassiosirophycidae</taxon>
        <taxon>Thalassiosirales</taxon>
        <taxon>Thalassiosiraceae</taxon>
        <taxon>Thalassiosira</taxon>
    </lineage>
</organism>
<feature type="domain" description="Legume lectin" evidence="3">
    <location>
        <begin position="80"/>
        <end position="330"/>
    </location>
</feature>
<accession>K0TES1</accession>
<name>K0TES1_THAOC</name>
<dbReference type="Gene3D" id="2.60.120.200">
    <property type="match status" value="1"/>
</dbReference>
<dbReference type="AlphaFoldDB" id="K0TES1"/>
<dbReference type="OrthoDB" id="409136at2759"/>
<dbReference type="PANTHER" id="PTHR12223:SF19">
    <property type="entry name" value="LEGUME LECTIN DOMAIN-CONTAINING PROTEIN"/>
    <property type="match status" value="1"/>
</dbReference>
<reference evidence="4 5" key="1">
    <citation type="journal article" date="2012" name="Genome Biol.">
        <title>Genome and low-iron response of an oceanic diatom adapted to chronic iron limitation.</title>
        <authorList>
            <person name="Lommer M."/>
            <person name="Specht M."/>
            <person name="Roy A.S."/>
            <person name="Kraemer L."/>
            <person name="Andreson R."/>
            <person name="Gutowska M.A."/>
            <person name="Wolf J."/>
            <person name="Bergner S.V."/>
            <person name="Schilhabel M.B."/>
            <person name="Klostermeier U.C."/>
            <person name="Beiko R.G."/>
            <person name="Rosenstiel P."/>
            <person name="Hippler M."/>
            <person name="Laroche J."/>
        </authorList>
    </citation>
    <scope>NUCLEOTIDE SEQUENCE [LARGE SCALE GENOMIC DNA]</scope>
    <source>
        <strain evidence="4 5">CCMP1005</strain>
    </source>
</reference>
<dbReference type="Proteomes" id="UP000266841">
    <property type="component" value="Unassembled WGS sequence"/>
</dbReference>
<dbReference type="InterPro" id="IPR013320">
    <property type="entry name" value="ConA-like_dom_sf"/>
</dbReference>
<comment type="caution">
    <text evidence="4">The sequence shown here is derived from an EMBL/GenBank/DDBJ whole genome shotgun (WGS) entry which is preliminary data.</text>
</comment>
<dbReference type="PANTHER" id="PTHR12223">
    <property type="entry name" value="VESICULAR MANNOSE-BINDING LECTIN"/>
    <property type="match status" value="1"/>
</dbReference>
<evidence type="ECO:0000256" key="2">
    <source>
        <dbReference type="SAM" id="SignalP"/>
    </source>
</evidence>
<dbReference type="GO" id="GO:0030246">
    <property type="term" value="F:carbohydrate binding"/>
    <property type="evidence" value="ECO:0007669"/>
    <property type="project" value="UniProtKB-KW"/>
</dbReference>
<keyword evidence="5" id="KW-1185">Reference proteome</keyword>
<proteinExistence type="predicted"/>